<dbReference type="EMBL" id="JBHTOK010000051">
    <property type="protein sequence ID" value="MFD1440916.1"/>
    <property type="molecule type" value="Genomic_DNA"/>
</dbReference>
<dbReference type="Gene3D" id="3.90.550.10">
    <property type="entry name" value="Spore Coat Polysaccharide Biosynthesis Protein SpsA, Chain A"/>
    <property type="match status" value="1"/>
</dbReference>
<dbReference type="PANTHER" id="PTHR43685">
    <property type="entry name" value="GLYCOSYLTRANSFERASE"/>
    <property type="match status" value="1"/>
</dbReference>
<gene>
    <name evidence="2" type="ORF">ACFQ5K_05990</name>
</gene>
<dbReference type="InterPro" id="IPR029044">
    <property type="entry name" value="Nucleotide-diphossugar_trans"/>
</dbReference>
<dbReference type="Pfam" id="PF00535">
    <property type="entry name" value="Glycos_transf_2"/>
    <property type="match status" value="1"/>
</dbReference>
<keyword evidence="3" id="KW-1185">Reference proteome</keyword>
<evidence type="ECO:0000259" key="1">
    <source>
        <dbReference type="Pfam" id="PF00535"/>
    </source>
</evidence>
<feature type="domain" description="Glycosyltransferase 2-like" evidence="1">
    <location>
        <begin position="8"/>
        <end position="160"/>
    </location>
</feature>
<dbReference type="CDD" id="cd04196">
    <property type="entry name" value="GT_2_like_d"/>
    <property type="match status" value="1"/>
</dbReference>
<name>A0ABW4CWH2_9LACO</name>
<evidence type="ECO:0000313" key="3">
    <source>
        <dbReference type="Proteomes" id="UP001597212"/>
    </source>
</evidence>
<dbReference type="RefSeq" id="WP_125758115.1">
    <property type="nucleotide sequence ID" value="NZ_JBHTOK010000051.1"/>
</dbReference>
<evidence type="ECO:0000313" key="2">
    <source>
        <dbReference type="EMBL" id="MFD1440916.1"/>
    </source>
</evidence>
<protein>
    <submittedName>
        <fullName evidence="2">Glycosyltransferase family 2 protein</fullName>
    </submittedName>
</protein>
<sequence>MANPKVVICMSTYNGEKYLDQQLDSFIAQHYQNWQLIIHDDGSTDGTKAIIRRYMEQDRRIRLIQNDGHLGIKKAFLTLLSQEEGEFYAFSDQDDVWHADKLDILVQRMKREDPLVPTLIYSRYDEIDGAGNPLPASTRNAIYSTKLKDFLLINTATGCTCLLNHSLRDELIRSTHKLNYSSIHMHDWWAALVSSALGQVIFVDQELVSYRQHGNNVLGAPDRANFVKRLGRFLQFRESRIVSSGSRQARELLRLYGSELGSEQTALIQGVAALFQGWAPLKKRRFLKDNGLFIRSKFLNIETILLLWMWPSLRERIFSHYRS</sequence>
<organism evidence="2 3">
    <name type="scientific">Lacticaseibacillus hegangensis</name>
    <dbReference type="NCBI Taxonomy" id="2486010"/>
    <lineage>
        <taxon>Bacteria</taxon>
        <taxon>Bacillati</taxon>
        <taxon>Bacillota</taxon>
        <taxon>Bacilli</taxon>
        <taxon>Lactobacillales</taxon>
        <taxon>Lactobacillaceae</taxon>
        <taxon>Lacticaseibacillus</taxon>
    </lineage>
</organism>
<reference evidence="3" key="1">
    <citation type="journal article" date="2019" name="Int. J. Syst. Evol. Microbiol.">
        <title>The Global Catalogue of Microorganisms (GCM) 10K type strain sequencing project: providing services to taxonomists for standard genome sequencing and annotation.</title>
        <authorList>
            <consortium name="The Broad Institute Genomics Platform"/>
            <consortium name="The Broad Institute Genome Sequencing Center for Infectious Disease"/>
            <person name="Wu L."/>
            <person name="Ma J."/>
        </authorList>
    </citation>
    <scope>NUCLEOTIDE SEQUENCE [LARGE SCALE GENOMIC DNA]</scope>
    <source>
        <strain evidence="3">CCM 8912</strain>
    </source>
</reference>
<comment type="caution">
    <text evidence="2">The sequence shown here is derived from an EMBL/GenBank/DDBJ whole genome shotgun (WGS) entry which is preliminary data.</text>
</comment>
<dbReference type="SUPFAM" id="SSF53448">
    <property type="entry name" value="Nucleotide-diphospho-sugar transferases"/>
    <property type="match status" value="1"/>
</dbReference>
<proteinExistence type="predicted"/>
<dbReference type="InterPro" id="IPR050834">
    <property type="entry name" value="Glycosyltransf_2"/>
</dbReference>
<dbReference type="InterPro" id="IPR001173">
    <property type="entry name" value="Glyco_trans_2-like"/>
</dbReference>
<dbReference type="PANTHER" id="PTHR43685:SF2">
    <property type="entry name" value="GLYCOSYLTRANSFERASE 2-LIKE DOMAIN-CONTAINING PROTEIN"/>
    <property type="match status" value="1"/>
</dbReference>
<accession>A0ABW4CWH2</accession>
<dbReference type="Proteomes" id="UP001597212">
    <property type="component" value="Unassembled WGS sequence"/>
</dbReference>